<sequence length="117" mass="13843">MISTDGIMAQIATKFVKWDVPELMTLQDSRVYKLRERLNNGGKLNREEKNWITRNVRESVYFKRGIALSGYHFDFSDILKRYFVKQYGHISEYYAIDKTALHSMLYGRIEVIVEVNN</sequence>
<accession>A0A1H3YI50</accession>
<dbReference type="AlphaFoldDB" id="A0A1H3YI50"/>
<dbReference type="Proteomes" id="UP000183040">
    <property type="component" value="Unassembled WGS sequence"/>
</dbReference>
<evidence type="ECO:0008006" key="3">
    <source>
        <dbReference type="Google" id="ProtNLM"/>
    </source>
</evidence>
<organism evidence="1 2">
    <name type="scientific">Bacteroides xylanisolvens</name>
    <dbReference type="NCBI Taxonomy" id="371601"/>
    <lineage>
        <taxon>Bacteria</taxon>
        <taxon>Pseudomonadati</taxon>
        <taxon>Bacteroidota</taxon>
        <taxon>Bacteroidia</taxon>
        <taxon>Bacteroidales</taxon>
        <taxon>Bacteroidaceae</taxon>
        <taxon>Bacteroides</taxon>
    </lineage>
</organism>
<name>A0A1H3YI50_9BACE</name>
<reference evidence="1 2" key="1">
    <citation type="submission" date="2016-10" db="EMBL/GenBank/DDBJ databases">
        <authorList>
            <person name="de Groot N.N."/>
        </authorList>
    </citation>
    <scope>NUCLEOTIDE SEQUENCE [LARGE SCALE GENOMIC DNA]</scope>
    <source>
        <strain evidence="1 2">NLAE-zl-G339</strain>
    </source>
</reference>
<evidence type="ECO:0000313" key="1">
    <source>
        <dbReference type="EMBL" id="SEA11235.1"/>
    </source>
</evidence>
<proteinExistence type="predicted"/>
<protein>
    <recommendedName>
        <fullName evidence="3">Molybdenum ABC transporter ATP-binding protein</fullName>
    </recommendedName>
</protein>
<dbReference type="EMBL" id="FNRP01000002">
    <property type="protein sequence ID" value="SEA11235.1"/>
    <property type="molecule type" value="Genomic_DNA"/>
</dbReference>
<evidence type="ECO:0000313" key="2">
    <source>
        <dbReference type="Proteomes" id="UP000183040"/>
    </source>
</evidence>
<gene>
    <name evidence="1" type="ORF">SAMN04487924_102230</name>
</gene>